<keyword evidence="2" id="KW-1185">Reference proteome</keyword>
<dbReference type="AlphaFoldDB" id="A0A853CNM4"/>
<name>A0A853CNM4_9ACTN</name>
<proteinExistence type="predicted"/>
<organism evidence="1 2">
    <name type="scientific">Petropleomorpha daqingensis</name>
    <dbReference type="NCBI Taxonomy" id="2026353"/>
    <lineage>
        <taxon>Bacteria</taxon>
        <taxon>Bacillati</taxon>
        <taxon>Actinomycetota</taxon>
        <taxon>Actinomycetes</taxon>
        <taxon>Geodermatophilales</taxon>
        <taxon>Geodermatophilaceae</taxon>
        <taxon>Petropleomorpha</taxon>
    </lineage>
</organism>
<evidence type="ECO:0000313" key="2">
    <source>
        <dbReference type="Proteomes" id="UP000541969"/>
    </source>
</evidence>
<evidence type="ECO:0008006" key="3">
    <source>
        <dbReference type="Google" id="ProtNLM"/>
    </source>
</evidence>
<accession>A0A853CNM4</accession>
<sequence length="156" mass="17085">MPTSTTAPARARRTSREPGFYTRAQVEDDLRLTATELDTFERAGVLGAEQRRRRGDTRPVLYSTSDLAVGRFAMAAHRLGVRGEQLRRLSDALRLKRKRLQPGWSGLVVIDGDGDVELLNDPTGLADYLRSYPLPDASLLVITLTVPAVQPATAAA</sequence>
<dbReference type="RefSeq" id="WP_179719543.1">
    <property type="nucleotide sequence ID" value="NZ_JACBZT010000001.1"/>
</dbReference>
<gene>
    <name evidence="1" type="ORF">GGQ55_003861</name>
</gene>
<protein>
    <recommendedName>
        <fullName evidence="3">MerR HTH family regulatory protein</fullName>
    </recommendedName>
</protein>
<comment type="caution">
    <text evidence="1">The sequence shown here is derived from an EMBL/GenBank/DDBJ whole genome shotgun (WGS) entry which is preliminary data.</text>
</comment>
<dbReference type="Proteomes" id="UP000541969">
    <property type="component" value="Unassembled WGS sequence"/>
</dbReference>
<dbReference type="EMBL" id="JACBZT010000001">
    <property type="protein sequence ID" value="NYJ07583.1"/>
    <property type="molecule type" value="Genomic_DNA"/>
</dbReference>
<reference evidence="1 2" key="1">
    <citation type="submission" date="2020-07" db="EMBL/GenBank/DDBJ databases">
        <title>Sequencing the genomes of 1000 actinobacteria strains.</title>
        <authorList>
            <person name="Klenk H.-P."/>
        </authorList>
    </citation>
    <scope>NUCLEOTIDE SEQUENCE [LARGE SCALE GENOMIC DNA]</scope>
    <source>
        <strain evidence="1 2">DSM 104001</strain>
    </source>
</reference>
<evidence type="ECO:0000313" key="1">
    <source>
        <dbReference type="EMBL" id="NYJ07583.1"/>
    </source>
</evidence>